<reference evidence="13" key="2">
    <citation type="journal article" date="2021" name="Genome Biol. Evol.">
        <title>Developing a high-quality reference genome for a parasitic bivalve with doubly uniparental inheritance (Bivalvia: Unionida).</title>
        <authorList>
            <person name="Smith C.H."/>
        </authorList>
    </citation>
    <scope>NUCLEOTIDE SEQUENCE</scope>
    <source>
        <strain evidence="13">CHS0354</strain>
        <tissue evidence="13">Mantle</tissue>
    </source>
</reference>
<keyword evidence="4 12" id="KW-0812">Transmembrane</keyword>
<comment type="catalytic activity">
    <reaction evidence="11">
        <text>[Wnt protein]-L-serine + (9Z)-hexadecenoyl-CoA = [Wnt protein]-O-(9Z)-hexadecenoyl-L-serine + CoA</text>
        <dbReference type="Rhea" id="RHEA:45336"/>
        <dbReference type="Rhea" id="RHEA-COMP:11170"/>
        <dbReference type="Rhea" id="RHEA-COMP:11171"/>
        <dbReference type="ChEBI" id="CHEBI:29999"/>
        <dbReference type="ChEBI" id="CHEBI:57287"/>
        <dbReference type="ChEBI" id="CHEBI:61540"/>
        <dbReference type="ChEBI" id="CHEBI:85189"/>
        <dbReference type="EC" id="2.3.1.250"/>
    </reaction>
</comment>
<dbReference type="InterPro" id="IPR004299">
    <property type="entry name" value="MBOAT_fam"/>
</dbReference>
<dbReference type="GO" id="GO:0017147">
    <property type="term" value="F:Wnt-protein binding"/>
    <property type="evidence" value="ECO:0007669"/>
    <property type="project" value="TreeGrafter"/>
</dbReference>
<evidence type="ECO:0000313" key="13">
    <source>
        <dbReference type="EMBL" id="KAK3609830.1"/>
    </source>
</evidence>
<protein>
    <recommendedName>
        <fullName evidence="10">Protein-serine O-palmitoleoyltransferase porcupine</fullName>
        <ecNumber evidence="9">2.3.1.250</ecNumber>
    </recommendedName>
</protein>
<comment type="subcellular location">
    <subcellularLocation>
        <location evidence="1">Membrane</location>
        <topology evidence="1">Multi-pass membrane protein</topology>
    </subcellularLocation>
</comment>
<dbReference type="AlphaFoldDB" id="A0AAE0TG85"/>
<comment type="similarity">
    <text evidence="8">Belongs to the membrane-bound acyltransferase family. Porcupine subfamily.</text>
</comment>
<dbReference type="EMBL" id="JAEAOA010001782">
    <property type="protein sequence ID" value="KAK3609830.1"/>
    <property type="molecule type" value="Genomic_DNA"/>
</dbReference>
<evidence type="ECO:0000256" key="10">
    <source>
        <dbReference type="ARBA" id="ARBA00040371"/>
    </source>
</evidence>
<evidence type="ECO:0000256" key="6">
    <source>
        <dbReference type="ARBA" id="ARBA00023136"/>
    </source>
</evidence>
<dbReference type="GO" id="GO:1990698">
    <property type="term" value="F:palmitoleoyltransferase activity"/>
    <property type="evidence" value="ECO:0007669"/>
    <property type="project" value="UniProtKB-EC"/>
</dbReference>
<evidence type="ECO:0000256" key="5">
    <source>
        <dbReference type="ARBA" id="ARBA00022989"/>
    </source>
</evidence>
<evidence type="ECO:0000256" key="8">
    <source>
        <dbReference type="ARBA" id="ARBA00038269"/>
    </source>
</evidence>
<dbReference type="GO" id="GO:0016055">
    <property type="term" value="P:Wnt signaling pathway"/>
    <property type="evidence" value="ECO:0007669"/>
    <property type="project" value="UniProtKB-KW"/>
</dbReference>
<feature type="transmembrane region" description="Helical" evidence="12">
    <location>
        <begin position="244"/>
        <end position="271"/>
    </location>
</feature>
<sequence>MDEDMLFGDLSDFGDIDENLLRAYLEGDEVNPELEELLQNYRHDNTPVITRVPFKELWENCITPTLSQTIENVIPLLLLCFVFKLVCSFSKSGSDDNDIPPWLIHFSSLMFGILALQLFFQRTLIYLLVCALIGYFVLVITNWRNRDYCGIVMALCIVGYLITCEFVLERTVWHSIRGAQIILSMKMIGIAFDLSNGTMLRFPNLFEYLGYAFCVGTVIFGPWISFHEYKNILNQHRRPLSFFWLWKVISSLLAAMLFVVCSTCIVNWLILDNYWKWFKAYRSAQSFRFSHYFISCLSQVTVVLSGLGATHNNDDVKWDIHVAKPYYIELPRSLVEVVTYWNLPMHYWLKTYIFKTTKPLGTFAAVLLTYVASSMLHGLNFQLAAVLLSLGFYTYIEYVFRNKLSKIFSACIQARSCKDCNHEYKHNNPYVIAANICFGILSVFHLAYLGLMFDSSPTEESGYSMHHTLDKWSALDFSSHWVALGTYIFHLLI</sequence>
<dbReference type="GO" id="GO:0030258">
    <property type="term" value="P:lipid modification"/>
    <property type="evidence" value="ECO:0007669"/>
    <property type="project" value="TreeGrafter"/>
</dbReference>
<dbReference type="GO" id="GO:0016020">
    <property type="term" value="C:membrane"/>
    <property type="evidence" value="ECO:0007669"/>
    <property type="project" value="UniProtKB-SubCell"/>
</dbReference>
<dbReference type="GO" id="GO:0005783">
    <property type="term" value="C:endoplasmic reticulum"/>
    <property type="evidence" value="ECO:0007669"/>
    <property type="project" value="TreeGrafter"/>
</dbReference>
<dbReference type="GO" id="GO:0061355">
    <property type="term" value="P:Wnt protein secretion"/>
    <property type="evidence" value="ECO:0007669"/>
    <property type="project" value="TreeGrafter"/>
</dbReference>
<feature type="transmembrane region" description="Helical" evidence="12">
    <location>
        <begin position="206"/>
        <end position="224"/>
    </location>
</feature>
<feature type="transmembrane region" description="Helical" evidence="12">
    <location>
        <begin position="360"/>
        <end position="377"/>
    </location>
</feature>
<proteinExistence type="inferred from homology"/>
<evidence type="ECO:0000256" key="4">
    <source>
        <dbReference type="ARBA" id="ARBA00022692"/>
    </source>
</evidence>
<dbReference type="EC" id="2.3.1.250" evidence="9"/>
<keyword evidence="5 12" id="KW-1133">Transmembrane helix</keyword>
<gene>
    <name evidence="13" type="ORF">CHS0354_029870</name>
</gene>
<dbReference type="PANTHER" id="PTHR13906">
    <property type="entry name" value="PORCUPINE"/>
    <property type="match status" value="1"/>
</dbReference>
<feature type="transmembrane region" description="Helical" evidence="12">
    <location>
        <begin position="430"/>
        <end position="452"/>
    </location>
</feature>
<reference evidence="13" key="1">
    <citation type="journal article" date="2021" name="Genome Biol. Evol.">
        <title>A High-Quality Reference Genome for a Parasitic Bivalve with Doubly Uniparental Inheritance (Bivalvia: Unionida).</title>
        <authorList>
            <person name="Smith C.H."/>
        </authorList>
    </citation>
    <scope>NUCLEOTIDE SEQUENCE</scope>
    <source>
        <strain evidence="13">CHS0354</strain>
    </source>
</reference>
<feature type="transmembrane region" description="Helical" evidence="12">
    <location>
        <begin position="125"/>
        <end position="141"/>
    </location>
</feature>
<keyword evidence="14" id="KW-1185">Reference proteome</keyword>
<evidence type="ECO:0000256" key="7">
    <source>
        <dbReference type="ARBA" id="ARBA00023315"/>
    </source>
</evidence>
<feature type="transmembrane region" description="Helical" evidence="12">
    <location>
        <begin position="148"/>
        <end position="168"/>
    </location>
</feature>
<evidence type="ECO:0000256" key="9">
    <source>
        <dbReference type="ARBA" id="ARBA00038867"/>
    </source>
</evidence>
<keyword evidence="2" id="KW-0808">Transferase</keyword>
<comment type="caution">
    <text evidence="13">The sequence shown here is derived from an EMBL/GenBank/DDBJ whole genome shotgun (WGS) entry which is preliminary data.</text>
</comment>
<dbReference type="Pfam" id="PF03062">
    <property type="entry name" value="MBOAT"/>
    <property type="match status" value="1"/>
</dbReference>
<feature type="transmembrane region" description="Helical" evidence="12">
    <location>
        <begin position="383"/>
        <end position="400"/>
    </location>
</feature>
<accession>A0AAE0TG85</accession>
<evidence type="ECO:0000256" key="12">
    <source>
        <dbReference type="SAM" id="Phobius"/>
    </source>
</evidence>
<keyword evidence="3" id="KW-0879">Wnt signaling pathway</keyword>
<evidence type="ECO:0000313" key="14">
    <source>
        <dbReference type="Proteomes" id="UP001195483"/>
    </source>
</evidence>
<evidence type="ECO:0000256" key="1">
    <source>
        <dbReference type="ARBA" id="ARBA00004141"/>
    </source>
</evidence>
<dbReference type="PANTHER" id="PTHR13906:SF12">
    <property type="entry name" value="PROTEIN-SERINE O-PALMITOLEOYLTRANSFERASE PORCUPINE"/>
    <property type="match status" value="1"/>
</dbReference>
<dbReference type="InterPro" id="IPR049941">
    <property type="entry name" value="LPLAT_7/PORCN-like"/>
</dbReference>
<evidence type="ECO:0000256" key="3">
    <source>
        <dbReference type="ARBA" id="ARBA00022687"/>
    </source>
</evidence>
<feature type="transmembrane region" description="Helical" evidence="12">
    <location>
        <begin position="292"/>
        <end position="310"/>
    </location>
</feature>
<reference evidence="13" key="3">
    <citation type="submission" date="2023-05" db="EMBL/GenBank/DDBJ databases">
        <authorList>
            <person name="Smith C.H."/>
        </authorList>
    </citation>
    <scope>NUCLEOTIDE SEQUENCE</scope>
    <source>
        <strain evidence="13">CHS0354</strain>
        <tissue evidence="13">Mantle</tissue>
    </source>
</reference>
<keyword evidence="6 12" id="KW-0472">Membrane</keyword>
<organism evidence="13 14">
    <name type="scientific">Potamilus streckersoni</name>
    <dbReference type="NCBI Taxonomy" id="2493646"/>
    <lineage>
        <taxon>Eukaryota</taxon>
        <taxon>Metazoa</taxon>
        <taxon>Spiralia</taxon>
        <taxon>Lophotrochozoa</taxon>
        <taxon>Mollusca</taxon>
        <taxon>Bivalvia</taxon>
        <taxon>Autobranchia</taxon>
        <taxon>Heteroconchia</taxon>
        <taxon>Palaeoheterodonta</taxon>
        <taxon>Unionida</taxon>
        <taxon>Unionoidea</taxon>
        <taxon>Unionidae</taxon>
        <taxon>Ambleminae</taxon>
        <taxon>Lampsilini</taxon>
        <taxon>Potamilus</taxon>
    </lineage>
</organism>
<keyword evidence="7" id="KW-0012">Acyltransferase</keyword>
<evidence type="ECO:0000256" key="2">
    <source>
        <dbReference type="ARBA" id="ARBA00022679"/>
    </source>
</evidence>
<name>A0AAE0TG85_9BIVA</name>
<evidence type="ECO:0000256" key="11">
    <source>
        <dbReference type="ARBA" id="ARBA00047978"/>
    </source>
</evidence>
<dbReference type="Proteomes" id="UP001195483">
    <property type="component" value="Unassembled WGS sequence"/>
</dbReference>